<evidence type="ECO:0000313" key="2">
    <source>
        <dbReference type="EMBL" id="RIV88795.1"/>
    </source>
</evidence>
<dbReference type="Proteomes" id="UP000286576">
    <property type="component" value="Unassembled WGS sequence"/>
</dbReference>
<reference evidence="2 3" key="1">
    <citation type="submission" date="2018-08" db="EMBL/GenBank/DDBJ databases">
        <title>Erythrobacter zhengii sp.nov., a bacterium isolated from deep-sea sediment.</title>
        <authorList>
            <person name="Fang C."/>
            <person name="Wu Y.-H."/>
            <person name="Sun C."/>
            <person name="Wang H."/>
            <person name="Cheng H."/>
            <person name="Meng F.-X."/>
            <person name="Wang C.-S."/>
            <person name="Xu X.-W."/>
        </authorList>
    </citation>
    <scope>NUCLEOTIDE SEQUENCE [LARGE SCALE GENOMIC DNA]</scope>
    <source>
        <strain evidence="2 3">V18</strain>
    </source>
</reference>
<evidence type="ECO:0000259" key="1">
    <source>
        <dbReference type="Pfam" id="PF07811"/>
    </source>
</evidence>
<keyword evidence="3" id="KW-1185">Reference proteome</keyword>
<dbReference type="Pfam" id="PF07811">
    <property type="entry name" value="TadE"/>
    <property type="match status" value="1"/>
</dbReference>
<feature type="domain" description="TadE-like" evidence="1">
    <location>
        <begin position="49"/>
        <end position="91"/>
    </location>
</feature>
<dbReference type="InterPro" id="IPR012495">
    <property type="entry name" value="TadE-like_dom"/>
</dbReference>
<gene>
    <name evidence="2" type="ORF">D2V07_00520</name>
</gene>
<dbReference type="AlphaFoldDB" id="A0A418NW33"/>
<name>A0A418NW33_9SPHN</name>
<organism evidence="2 3">
    <name type="scientific">Aurantiacibacter zhengii</name>
    <dbReference type="NCBI Taxonomy" id="2307003"/>
    <lineage>
        <taxon>Bacteria</taxon>
        <taxon>Pseudomonadati</taxon>
        <taxon>Pseudomonadota</taxon>
        <taxon>Alphaproteobacteria</taxon>
        <taxon>Sphingomonadales</taxon>
        <taxon>Erythrobacteraceae</taxon>
        <taxon>Aurantiacibacter</taxon>
    </lineage>
</organism>
<evidence type="ECO:0000313" key="3">
    <source>
        <dbReference type="Proteomes" id="UP000286576"/>
    </source>
</evidence>
<accession>A0A418NW33</accession>
<comment type="caution">
    <text evidence="2">The sequence shown here is derived from an EMBL/GenBank/DDBJ whole genome shotgun (WGS) entry which is preliminary data.</text>
</comment>
<sequence>MCRAGPLFPGIQCRAAQRRLRGHRPRHERTEDHRLMGGVLRFLARDERGVTVTEFGLIAPVLVMTLMGLFDMSYNFYADTMVEGAVQNAARDSTIERFTNNPAALDAEVTRAVQGVVPSAVVTFERAAYTNYSDVGMAEEYNDTNNDGTCNNNEVFEDINGNGVWDADRSLDATSGARDAVVYTVTATYERMFPIARLINLDENVTVRARTILRNQPFNLQEINTGTGNCT</sequence>
<protein>
    <submittedName>
        <fullName evidence="2">Pilus assembly protein</fullName>
    </submittedName>
</protein>
<dbReference type="EMBL" id="QXFL01000001">
    <property type="protein sequence ID" value="RIV88795.1"/>
    <property type="molecule type" value="Genomic_DNA"/>
</dbReference>
<proteinExistence type="predicted"/>